<evidence type="ECO:0000313" key="2">
    <source>
        <dbReference type="Proteomes" id="UP000245626"/>
    </source>
</evidence>
<sequence>MTDREEIQVWVGLETNKVVGSDLGLWRGEGPTKPDSMGSAPMRTNLDRTPLSRFILLLQQEGSRRCATPHPLNRCPRSQSRRRIRPTHTEGPSPFSSAARIRREKRREGGREESSNKGPPLPSFPLSIPPLPRIHQARSPWRDGWDGMGW</sequence>
<dbReference type="EMBL" id="KZ820173">
    <property type="protein sequence ID" value="PWN48599.1"/>
    <property type="molecule type" value="Genomic_DNA"/>
</dbReference>
<name>A0ACD0NS03_9BASI</name>
<protein>
    <submittedName>
        <fullName evidence="1">Uncharacterized protein</fullName>
    </submittedName>
</protein>
<organism evidence="1 2">
    <name type="scientific">Violaceomyces palustris</name>
    <dbReference type="NCBI Taxonomy" id="1673888"/>
    <lineage>
        <taxon>Eukaryota</taxon>
        <taxon>Fungi</taxon>
        <taxon>Dikarya</taxon>
        <taxon>Basidiomycota</taxon>
        <taxon>Ustilaginomycotina</taxon>
        <taxon>Ustilaginomycetes</taxon>
        <taxon>Violaceomycetales</taxon>
        <taxon>Violaceomycetaceae</taxon>
        <taxon>Violaceomyces</taxon>
    </lineage>
</organism>
<keyword evidence="2" id="KW-1185">Reference proteome</keyword>
<dbReference type="Proteomes" id="UP000245626">
    <property type="component" value="Unassembled WGS sequence"/>
</dbReference>
<evidence type="ECO:0000313" key="1">
    <source>
        <dbReference type="EMBL" id="PWN48599.1"/>
    </source>
</evidence>
<reference evidence="1 2" key="1">
    <citation type="journal article" date="2018" name="Mol. Biol. Evol.">
        <title>Broad Genomic Sampling Reveals a Smut Pathogenic Ancestry of the Fungal Clade Ustilaginomycotina.</title>
        <authorList>
            <person name="Kijpornyongpan T."/>
            <person name="Mondo S.J."/>
            <person name="Barry K."/>
            <person name="Sandor L."/>
            <person name="Lee J."/>
            <person name="Lipzen A."/>
            <person name="Pangilinan J."/>
            <person name="LaButti K."/>
            <person name="Hainaut M."/>
            <person name="Henrissat B."/>
            <person name="Grigoriev I.V."/>
            <person name="Spatafora J.W."/>
            <person name="Aime M.C."/>
        </authorList>
    </citation>
    <scope>NUCLEOTIDE SEQUENCE [LARGE SCALE GENOMIC DNA]</scope>
    <source>
        <strain evidence="1 2">SA 807</strain>
    </source>
</reference>
<proteinExistence type="predicted"/>
<gene>
    <name evidence="1" type="ORF">IE53DRAFT_186876</name>
</gene>
<accession>A0ACD0NS03</accession>